<dbReference type="Pfam" id="PF00043">
    <property type="entry name" value="GST_C"/>
    <property type="match status" value="1"/>
</dbReference>
<sequence>MLTVHHLGVSQSERIVWLCEELAIPYRLVRYARDPVTRLAPEALRQLHPLGAAPVIEDGDTMLGESAAIVEYLLTKFGDGRLQIGPDHADYPHYLYWFHFANGNLQPIILRYMTLARSGLPVDHPALTSTMGRLQVALDTMDAHLGARPYLAGDEFTAADIMTVFSLTTMRVFQPIDLTPYPHIQAYLARIGERPVYRRAMEICEPGIVREC</sequence>
<reference evidence="6 7" key="1">
    <citation type="submission" date="2019-08" db="EMBL/GenBank/DDBJ databases">
        <authorList>
            <person name="Peeters C."/>
        </authorList>
    </citation>
    <scope>NUCLEOTIDE SEQUENCE [LARGE SCALE GENOMIC DNA]</scope>
    <source>
        <strain evidence="6 7">LMG 31118</strain>
    </source>
</reference>
<dbReference type="InterPro" id="IPR036249">
    <property type="entry name" value="Thioredoxin-like_sf"/>
</dbReference>
<dbReference type="Gene3D" id="3.40.30.10">
    <property type="entry name" value="Glutaredoxin"/>
    <property type="match status" value="1"/>
</dbReference>
<evidence type="ECO:0000256" key="2">
    <source>
        <dbReference type="ARBA" id="ARBA00022679"/>
    </source>
</evidence>
<dbReference type="InterPro" id="IPR004046">
    <property type="entry name" value="GST_C"/>
</dbReference>
<dbReference type="GO" id="GO:0005737">
    <property type="term" value="C:cytoplasm"/>
    <property type="evidence" value="ECO:0007669"/>
    <property type="project" value="UniProtKB-ARBA"/>
</dbReference>
<evidence type="ECO:0000256" key="3">
    <source>
        <dbReference type="ARBA" id="ARBA00047960"/>
    </source>
</evidence>
<evidence type="ECO:0000313" key="6">
    <source>
        <dbReference type="EMBL" id="VVE65491.1"/>
    </source>
</evidence>
<dbReference type="PROSITE" id="PS50405">
    <property type="entry name" value="GST_CTER"/>
    <property type="match status" value="1"/>
</dbReference>
<dbReference type="InterPro" id="IPR036282">
    <property type="entry name" value="Glutathione-S-Trfase_C_sf"/>
</dbReference>
<name>A0A5E4ZVS5_9BURK</name>
<dbReference type="EMBL" id="CABPSQ010000002">
    <property type="protein sequence ID" value="VVE65491.1"/>
    <property type="molecule type" value="Genomic_DNA"/>
</dbReference>
<dbReference type="PANTHER" id="PTHR44051:SF9">
    <property type="entry name" value="GLUTATHIONE S-TRANSFERASE 1"/>
    <property type="match status" value="1"/>
</dbReference>
<gene>
    <name evidence="6" type="ORF">PCA31118_02030</name>
</gene>
<dbReference type="Gene3D" id="1.20.1050.10">
    <property type="match status" value="1"/>
</dbReference>
<keyword evidence="7" id="KW-1185">Reference proteome</keyword>
<dbReference type="InterPro" id="IPR004045">
    <property type="entry name" value="Glutathione_S-Trfase_N"/>
</dbReference>
<evidence type="ECO:0000256" key="1">
    <source>
        <dbReference type="ARBA" id="ARBA00012452"/>
    </source>
</evidence>
<feature type="domain" description="GST C-terminal" evidence="5">
    <location>
        <begin position="87"/>
        <end position="212"/>
    </location>
</feature>
<proteinExistence type="predicted"/>
<dbReference type="SUPFAM" id="SSF52833">
    <property type="entry name" value="Thioredoxin-like"/>
    <property type="match status" value="1"/>
</dbReference>
<protein>
    <recommendedName>
        <fullName evidence="1">glutathione transferase</fullName>
        <ecNumber evidence="1">2.5.1.18</ecNumber>
    </recommendedName>
</protein>
<dbReference type="SFLD" id="SFLDG00358">
    <property type="entry name" value="Main_(cytGST)"/>
    <property type="match status" value="1"/>
</dbReference>
<dbReference type="PROSITE" id="PS50404">
    <property type="entry name" value="GST_NTER"/>
    <property type="match status" value="1"/>
</dbReference>
<dbReference type="GO" id="GO:0004364">
    <property type="term" value="F:glutathione transferase activity"/>
    <property type="evidence" value="ECO:0007669"/>
    <property type="project" value="UniProtKB-EC"/>
</dbReference>
<dbReference type="InterPro" id="IPR040079">
    <property type="entry name" value="Glutathione_S-Trfase"/>
</dbReference>
<dbReference type="CDD" id="cd03046">
    <property type="entry name" value="GST_N_GTT1_like"/>
    <property type="match status" value="1"/>
</dbReference>
<feature type="domain" description="GST N-terminal" evidence="4">
    <location>
        <begin position="1"/>
        <end position="81"/>
    </location>
</feature>
<dbReference type="SFLD" id="SFLDG01150">
    <property type="entry name" value="Main.1:_Beta-like"/>
    <property type="match status" value="1"/>
</dbReference>
<dbReference type="RefSeq" id="WP_150625057.1">
    <property type="nucleotide sequence ID" value="NZ_CABPSQ010000002.1"/>
</dbReference>
<dbReference type="SFLD" id="SFLDS00019">
    <property type="entry name" value="Glutathione_Transferase_(cytos"/>
    <property type="match status" value="1"/>
</dbReference>
<accession>A0A5E4ZVS5</accession>
<keyword evidence="2 6" id="KW-0808">Transferase</keyword>
<dbReference type="FunFam" id="3.40.30.10:FF:000156">
    <property type="entry name" value="Glutathione S-transferase 1"/>
    <property type="match status" value="1"/>
</dbReference>
<dbReference type="GO" id="GO:0004601">
    <property type="term" value="F:peroxidase activity"/>
    <property type="evidence" value="ECO:0007669"/>
    <property type="project" value="UniProtKB-ARBA"/>
</dbReference>
<dbReference type="EC" id="2.5.1.18" evidence="1"/>
<dbReference type="InterPro" id="IPR010987">
    <property type="entry name" value="Glutathione-S-Trfase_C-like"/>
</dbReference>
<comment type="catalytic activity">
    <reaction evidence="3">
        <text>RX + glutathione = an S-substituted glutathione + a halide anion + H(+)</text>
        <dbReference type="Rhea" id="RHEA:16437"/>
        <dbReference type="ChEBI" id="CHEBI:15378"/>
        <dbReference type="ChEBI" id="CHEBI:16042"/>
        <dbReference type="ChEBI" id="CHEBI:17792"/>
        <dbReference type="ChEBI" id="CHEBI:57925"/>
        <dbReference type="ChEBI" id="CHEBI:90779"/>
        <dbReference type="EC" id="2.5.1.18"/>
    </reaction>
</comment>
<evidence type="ECO:0000313" key="7">
    <source>
        <dbReference type="Proteomes" id="UP000414136"/>
    </source>
</evidence>
<evidence type="ECO:0000259" key="4">
    <source>
        <dbReference type="PROSITE" id="PS50404"/>
    </source>
</evidence>
<dbReference type="SUPFAM" id="SSF47616">
    <property type="entry name" value="GST C-terminal domain-like"/>
    <property type="match status" value="1"/>
</dbReference>
<organism evidence="6 7">
    <name type="scientific">Pandoraea captiosa</name>
    <dbReference type="NCBI Taxonomy" id="2508302"/>
    <lineage>
        <taxon>Bacteria</taxon>
        <taxon>Pseudomonadati</taxon>
        <taxon>Pseudomonadota</taxon>
        <taxon>Betaproteobacteria</taxon>
        <taxon>Burkholderiales</taxon>
        <taxon>Burkholderiaceae</taxon>
        <taxon>Pandoraea</taxon>
    </lineage>
</organism>
<dbReference type="Proteomes" id="UP000414136">
    <property type="component" value="Unassembled WGS sequence"/>
</dbReference>
<dbReference type="OrthoDB" id="9810080at2"/>
<evidence type="ECO:0000259" key="5">
    <source>
        <dbReference type="PROSITE" id="PS50405"/>
    </source>
</evidence>
<dbReference type="Pfam" id="PF13417">
    <property type="entry name" value="GST_N_3"/>
    <property type="match status" value="1"/>
</dbReference>
<dbReference type="PANTHER" id="PTHR44051">
    <property type="entry name" value="GLUTATHIONE S-TRANSFERASE-RELATED"/>
    <property type="match status" value="1"/>
</dbReference>
<dbReference type="AlphaFoldDB" id="A0A5E4ZVS5"/>